<dbReference type="EMBL" id="NKXS01000418">
    <property type="protein sequence ID" value="PIN24421.1"/>
    <property type="molecule type" value="Genomic_DNA"/>
</dbReference>
<dbReference type="AlphaFoldDB" id="A0A2G9I3T6"/>
<organism evidence="1 2">
    <name type="scientific">Handroanthus impetiginosus</name>
    <dbReference type="NCBI Taxonomy" id="429701"/>
    <lineage>
        <taxon>Eukaryota</taxon>
        <taxon>Viridiplantae</taxon>
        <taxon>Streptophyta</taxon>
        <taxon>Embryophyta</taxon>
        <taxon>Tracheophyta</taxon>
        <taxon>Spermatophyta</taxon>
        <taxon>Magnoliopsida</taxon>
        <taxon>eudicotyledons</taxon>
        <taxon>Gunneridae</taxon>
        <taxon>Pentapetalae</taxon>
        <taxon>asterids</taxon>
        <taxon>lamiids</taxon>
        <taxon>Lamiales</taxon>
        <taxon>Bignoniaceae</taxon>
        <taxon>Crescentiina</taxon>
        <taxon>Tabebuia alliance</taxon>
        <taxon>Handroanthus</taxon>
    </lineage>
</organism>
<sequence>MSSSLSDNRSIKFGVSCCRPSNILSKFSISPTACLIKPSVDSKRLKSALKWVMFLVASATHTKSSSKAAPKAAPCTRFPISNAHISQETRRHWCSFQKESET</sequence>
<protein>
    <submittedName>
        <fullName evidence="1">Uncharacterized protein</fullName>
    </submittedName>
</protein>
<evidence type="ECO:0000313" key="2">
    <source>
        <dbReference type="Proteomes" id="UP000231279"/>
    </source>
</evidence>
<comment type="caution">
    <text evidence="1">The sequence shown here is derived from an EMBL/GenBank/DDBJ whole genome shotgun (WGS) entry which is preliminary data.</text>
</comment>
<keyword evidence="2" id="KW-1185">Reference proteome</keyword>
<gene>
    <name evidence="1" type="ORF">CDL12_02843</name>
</gene>
<evidence type="ECO:0000313" key="1">
    <source>
        <dbReference type="EMBL" id="PIN24421.1"/>
    </source>
</evidence>
<reference evidence="2" key="1">
    <citation type="journal article" date="2018" name="Gigascience">
        <title>Genome assembly of the Pink Ipe (Handroanthus impetiginosus, Bignoniaceae), a highly valued, ecologically keystone Neotropical timber forest tree.</title>
        <authorList>
            <person name="Silva-Junior O.B."/>
            <person name="Grattapaglia D."/>
            <person name="Novaes E."/>
            <person name="Collevatti R.G."/>
        </authorList>
    </citation>
    <scope>NUCLEOTIDE SEQUENCE [LARGE SCALE GENOMIC DNA]</scope>
    <source>
        <strain evidence="2">cv. UFG-1</strain>
    </source>
</reference>
<name>A0A2G9I3T6_9LAMI</name>
<accession>A0A2G9I3T6</accession>
<proteinExistence type="predicted"/>
<dbReference type="Proteomes" id="UP000231279">
    <property type="component" value="Unassembled WGS sequence"/>
</dbReference>